<dbReference type="PANTHER" id="PTHR34706:SF1">
    <property type="entry name" value="VWFA DOMAIN-CONTAINING PROTEIN"/>
    <property type="match status" value="1"/>
</dbReference>
<feature type="compositionally biased region" description="Low complexity" evidence="1">
    <location>
        <begin position="23"/>
        <end position="35"/>
    </location>
</feature>
<dbReference type="Gene3D" id="3.40.50.410">
    <property type="entry name" value="von Willebrand factor, type A domain"/>
    <property type="match status" value="1"/>
</dbReference>
<feature type="compositionally biased region" description="Polar residues" evidence="1">
    <location>
        <begin position="42"/>
        <end position="51"/>
    </location>
</feature>
<proteinExistence type="predicted"/>
<dbReference type="SUPFAM" id="SSF53300">
    <property type="entry name" value="vWA-like"/>
    <property type="match status" value="1"/>
</dbReference>
<evidence type="ECO:0000256" key="1">
    <source>
        <dbReference type="SAM" id="MobiDB-lite"/>
    </source>
</evidence>
<feature type="domain" description="VWFA" evidence="2">
    <location>
        <begin position="63"/>
        <end position="269"/>
    </location>
</feature>
<comment type="caution">
    <text evidence="3">The sequence shown here is derived from an EMBL/GenBank/DDBJ whole genome shotgun (WGS) entry which is preliminary data.</text>
</comment>
<evidence type="ECO:0000259" key="2">
    <source>
        <dbReference type="PROSITE" id="PS50234"/>
    </source>
</evidence>
<feature type="region of interest" description="Disordered" evidence="1">
    <location>
        <begin position="1"/>
        <end position="52"/>
    </location>
</feature>
<dbReference type="InterPro" id="IPR002035">
    <property type="entry name" value="VWF_A"/>
</dbReference>
<dbReference type="RefSeq" id="XP_046007448.1">
    <property type="nucleotide sequence ID" value="XM_046152046.1"/>
</dbReference>
<dbReference type="Pfam" id="PF00092">
    <property type="entry name" value="VWA"/>
    <property type="match status" value="1"/>
</dbReference>
<accession>A0A9P8XWJ3</accession>
<dbReference type="EMBL" id="JAGTJQ010000010">
    <property type="protein sequence ID" value="KAH7021247.1"/>
    <property type="molecule type" value="Genomic_DNA"/>
</dbReference>
<keyword evidence="4" id="KW-1185">Reference proteome</keyword>
<dbReference type="PANTHER" id="PTHR34706">
    <property type="entry name" value="SLR1338 PROTEIN"/>
    <property type="match status" value="1"/>
</dbReference>
<evidence type="ECO:0000313" key="3">
    <source>
        <dbReference type="EMBL" id="KAH7021247.1"/>
    </source>
</evidence>
<dbReference type="InterPro" id="IPR036465">
    <property type="entry name" value="vWFA_dom_sf"/>
</dbReference>
<protein>
    <recommendedName>
        <fullName evidence="2">VWFA domain-containing protein</fullName>
    </recommendedName>
</protein>
<dbReference type="GeneID" id="70181592"/>
<organism evidence="3 4">
    <name type="scientific">Microdochium trichocladiopsis</name>
    <dbReference type="NCBI Taxonomy" id="1682393"/>
    <lineage>
        <taxon>Eukaryota</taxon>
        <taxon>Fungi</taxon>
        <taxon>Dikarya</taxon>
        <taxon>Ascomycota</taxon>
        <taxon>Pezizomycotina</taxon>
        <taxon>Sordariomycetes</taxon>
        <taxon>Xylariomycetidae</taxon>
        <taxon>Xylariales</taxon>
        <taxon>Microdochiaceae</taxon>
        <taxon>Microdochium</taxon>
    </lineage>
</organism>
<dbReference type="AlphaFoldDB" id="A0A9P8XWJ3"/>
<dbReference type="OrthoDB" id="2142040at2759"/>
<gene>
    <name evidence="3" type="ORF">B0I36DRAFT_30554</name>
</gene>
<name>A0A9P8XWJ3_9PEZI</name>
<reference evidence="3" key="1">
    <citation type="journal article" date="2021" name="Nat. Commun.">
        <title>Genetic determinants of endophytism in the Arabidopsis root mycobiome.</title>
        <authorList>
            <person name="Mesny F."/>
            <person name="Miyauchi S."/>
            <person name="Thiergart T."/>
            <person name="Pickel B."/>
            <person name="Atanasova L."/>
            <person name="Karlsson M."/>
            <person name="Huettel B."/>
            <person name="Barry K.W."/>
            <person name="Haridas S."/>
            <person name="Chen C."/>
            <person name="Bauer D."/>
            <person name="Andreopoulos W."/>
            <person name="Pangilinan J."/>
            <person name="LaButti K."/>
            <person name="Riley R."/>
            <person name="Lipzen A."/>
            <person name="Clum A."/>
            <person name="Drula E."/>
            <person name="Henrissat B."/>
            <person name="Kohler A."/>
            <person name="Grigoriev I.V."/>
            <person name="Martin F.M."/>
            <person name="Hacquard S."/>
        </authorList>
    </citation>
    <scope>NUCLEOTIDE SEQUENCE</scope>
    <source>
        <strain evidence="3">MPI-CAGE-CH-0230</strain>
    </source>
</reference>
<dbReference type="Proteomes" id="UP000756346">
    <property type="component" value="Unassembled WGS sequence"/>
</dbReference>
<sequence>MGKPESKSPISSMFSRAFRRPNATPSSTAAPSDSLAPPPSYTEATSHSASTGEDPHAFLSAFDTIFLIDDSASMRGSRWEETRKVLEAIVPICTAHDEDGVDIYFLNHKTDQPEDRAKGSAGTGYRGVRDPKHVQSIFDQVQPRNGTLTARRLWYILRPYTNLYKKKVDETGDETCLKPLNIIVITDGAPNDEPDQVIVKVAKILDDKDAPLYQVGIQFFQVGNDPEATKALRDMDDQLSSGNNAGMRDIVDTTTFDARPDLTKTGTSFLRGRHTSTQLTSETVLKVVLGAVVRRLDRVETRRS</sequence>
<evidence type="ECO:0000313" key="4">
    <source>
        <dbReference type="Proteomes" id="UP000756346"/>
    </source>
</evidence>
<dbReference type="SMART" id="SM00327">
    <property type="entry name" value="VWA"/>
    <property type="match status" value="1"/>
</dbReference>
<dbReference type="PROSITE" id="PS50234">
    <property type="entry name" value="VWFA"/>
    <property type="match status" value="1"/>
</dbReference>